<dbReference type="AlphaFoldDB" id="A0A1L8TQ78"/>
<keyword evidence="2" id="KW-1185">Reference proteome</keyword>
<gene>
    <name evidence="1" type="ORF">RV04_GL000858</name>
</gene>
<comment type="caution">
    <text evidence="1">The sequence shown here is derived from an EMBL/GenBank/DDBJ whole genome shotgun (WGS) entry which is preliminary data.</text>
</comment>
<dbReference type="InterPro" id="IPR003718">
    <property type="entry name" value="OsmC/Ohr_fam"/>
</dbReference>
<name>A0A1L8TQ78_9ENTE</name>
<organism evidence="1 2">
    <name type="scientific">Enterococcus hermanniensis</name>
    <dbReference type="NCBI Taxonomy" id="249189"/>
    <lineage>
        <taxon>Bacteria</taxon>
        <taxon>Bacillati</taxon>
        <taxon>Bacillota</taxon>
        <taxon>Bacilli</taxon>
        <taxon>Lactobacillales</taxon>
        <taxon>Enterococcaceae</taxon>
        <taxon>Enterococcus</taxon>
    </lineage>
</organism>
<evidence type="ECO:0000313" key="2">
    <source>
        <dbReference type="Proteomes" id="UP000182077"/>
    </source>
</evidence>
<dbReference type="PANTHER" id="PTHR34352:SF1">
    <property type="entry name" value="PROTEIN YHFA"/>
    <property type="match status" value="1"/>
</dbReference>
<dbReference type="EMBL" id="JXKQ01000002">
    <property type="protein sequence ID" value="OJG46430.1"/>
    <property type="molecule type" value="Genomic_DNA"/>
</dbReference>
<dbReference type="PANTHER" id="PTHR34352">
    <property type="entry name" value="PROTEIN YHFA"/>
    <property type="match status" value="1"/>
</dbReference>
<dbReference type="InterPro" id="IPR015946">
    <property type="entry name" value="KH_dom-like_a/b"/>
</dbReference>
<dbReference type="RefSeq" id="WP_071856891.1">
    <property type="nucleotide sequence ID" value="NZ_JBHSHK010000005.1"/>
</dbReference>
<dbReference type="Proteomes" id="UP000182077">
    <property type="component" value="Unassembled WGS sequence"/>
</dbReference>
<sequence length="131" mass="14887">MAVEMLEIYQLDKNKFEMHTKKGEWILTKEKGYSPVQMLVSSVAACGGYVYSSILENSKIEANISKIEVSYRRSEQKKAEPISEIHIKFIASIPEIDHKRALRCLKLIPANCPVMQSLDPTIQVTETVVFI</sequence>
<reference evidence="1 2" key="1">
    <citation type="submission" date="2014-12" db="EMBL/GenBank/DDBJ databases">
        <title>Draft genome sequences of 29 type strains of Enterococci.</title>
        <authorList>
            <person name="Zhong Z."/>
            <person name="Sun Z."/>
            <person name="Liu W."/>
            <person name="Zhang W."/>
            <person name="Zhang H."/>
        </authorList>
    </citation>
    <scope>NUCLEOTIDE SEQUENCE [LARGE SCALE GENOMIC DNA]</scope>
    <source>
        <strain evidence="1 2">DSM 17122</strain>
    </source>
</reference>
<protein>
    <submittedName>
        <fullName evidence="1">OsmC-like protein</fullName>
    </submittedName>
</protein>
<dbReference type="InterPro" id="IPR036102">
    <property type="entry name" value="OsmC/Ohrsf"/>
</dbReference>
<dbReference type="STRING" id="249189.RV04_GL000858"/>
<evidence type="ECO:0000313" key="1">
    <source>
        <dbReference type="EMBL" id="OJG46430.1"/>
    </source>
</evidence>
<dbReference type="Gene3D" id="3.30.300.20">
    <property type="match status" value="1"/>
</dbReference>
<dbReference type="Pfam" id="PF02566">
    <property type="entry name" value="OsmC"/>
    <property type="match status" value="1"/>
</dbReference>
<dbReference type="OrthoDB" id="13625at2"/>
<proteinExistence type="predicted"/>
<accession>A0A1L8TQ78</accession>
<dbReference type="SUPFAM" id="SSF82784">
    <property type="entry name" value="OsmC-like"/>
    <property type="match status" value="1"/>
</dbReference>